<dbReference type="SUPFAM" id="SSF57256">
    <property type="entry name" value="Elafin-like"/>
    <property type="match status" value="1"/>
</dbReference>
<keyword evidence="5" id="KW-1185">Reference proteome</keyword>
<evidence type="ECO:0000313" key="5">
    <source>
        <dbReference type="Proteomes" id="UP000472272"/>
    </source>
</evidence>
<sequence length="258" mass="28986">MAKQQQQHPRTFCPQTCSLVLNGSKHHFPADCCLLKQSFKKWVFEGKAAFVLLVSCPPPIPASHAAPAVFLLTLFLSLPAMRCPSNLKEQELECGPKCTSHSNCPGEQMCCRYGCQRRCVLPVNDLCNLPRDPGSCNLSLDYFYYHTRTKKCRRFKYSGCKGNSNRFYTRKDCMDVCGENQTRWLLTTISWLQILWKEGCRQSKHCKYSSMKLVILAHLCLGSGLVMELNWPCSAFLAEGRGKEGGGHQGVPSSLSGF</sequence>
<dbReference type="PRINTS" id="PR00759">
    <property type="entry name" value="BASICPTASE"/>
</dbReference>
<dbReference type="Pfam" id="PF00095">
    <property type="entry name" value="WAP"/>
    <property type="match status" value="1"/>
</dbReference>
<dbReference type="InterPro" id="IPR051388">
    <property type="entry name" value="Serpin_venom_toxin"/>
</dbReference>
<organism evidence="4 5">
    <name type="scientific">Podarcis muralis</name>
    <name type="common">Wall lizard</name>
    <name type="synonym">Lacerta muralis</name>
    <dbReference type="NCBI Taxonomy" id="64176"/>
    <lineage>
        <taxon>Eukaryota</taxon>
        <taxon>Metazoa</taxon>
        <taxon>Chordata</taxon>
        <taxon>Craniata</taxon>
        <taxon>Vertebrata</taxon>
        <taxon>Euteleostomi</taxon>
        <taxon>Lepidosauria</taxon>
        <taxon>Squamata</taxon>
        <taxon>Bifurcata</taxon>
        <taxon>Unidentata</taxon>
        <taxon>Episquamata</taxon>
        <taxon>Laterata</taxon>
        <taxon>Lacertibaenia</taxon>
        <taxon>Lacertidae</taxon>
        <taxon>Podarcis</taxon>
    </lineage>
</organism>
<dbReference type="GeneTree" id="ENSGT01130000278643"/>
<name>A0A670IG50_PODMU</name>
<dbReference type="InterPro" id="IPR036880">
    <property type="entry name" value="Kunitz_BPTI_sf"/>
</dbReference>
<dbReference type="InterPro" id="IPR002223">
    <property type="entry name" value="Kunitz_BPTI"/>
</dbReference>
<dbReference type="Gene3D" id="4.10.75.10">
    <property type="entry name" value="Elafin-like"/>
    <property type="match status" value="1"/>
</dbReference>
<dbReference type="PANTHER" id="PTHR46751">
    <property type="entry name" value="EPPIN"/>
    <property type="match status" value="1"/>
</dbReference>
<reference evidence="4" key="2">
    <citation type="submission" date="2025-08" db="UniProtKB">
        <authorList>
            <consortium name="Ensembl"/>
        </authorList>
    </citation>
    <scope>IDENTIFICATION</scope>
</reference>
<dbReference type="InterPro" id="IPR036645">
    <property type="entry name" value="Elafin-like_sf"/>
</dbReference>
<evidence type="ECO:0008006" key="6">
    <source>
        <dbReference type="Google" id="ProtNLM"/>
    </source>
</evidence>
<dbReference type="InterPro" id="IPR020901">
    <property type="entry name" value="Prtase_inh_Kunz-CS"/>
</dbReference>
<reference evidence="4 5" key="1">
    <citation type="journal article" date="2019" name="Proc. Natl. Acad. Sci. U.S.A.">
        <title>Regulatory changes in pterin and carotenoid genes underlie balanced color polymorphisms in the wall lizard.</title>
        <authorList>
            <person name="Andrade P."/>
            <person name="Pinho C."/>
            <person name="Perez I de Lanuza G."/>
            <person name="Afonso S."/>
            <person name="Brejcha J."/>
            <person name="Rubin C.J."/>
            <person name="Wallerman O."/>
            <person name="Pereira P."/>
            <person name="Sabatino S.J."/>
            <person name="Bellati A."/>
            <person name="Pellitteri-Rosa D."/>
            <person name="Bosakova Z."/>
            <person name="Bunikis I."/>
            <person name="Carretero M.A."/>
            <person name="Feiner N."/>
            <person name="Marsik P."/>
            <person name="Pauperio F."/>
            <person name="Salvi D."/>
            <person name="Soler L."/>
            <person name="While G.M."/>
            <person name="Uller T."/>
            <person name="Font E."/>
            <person name="Andersson L."/>
            <person name="Carneiro M."/>
        </authorList>
    </citation>
    <scope>NUCLEOTIDE SEQUENCE</scope>
</reference>
<evidence type="ECO:0000259" key="3">
    <source>
        <dbReference type="PROSITE" id="PS51390"/>
    </source>
</evidence>
<dbReference type="Proteomes" id="UP000472272">
    <property type="component" value="Chromosome 6"/>
</dbReference>
<dbReference type="PROSITE" id="PS00280">
    <property type="entry name" value="BPTI_KUNITZ_1"/>
    <property type="match status" value="1"/>
</dbReference>
<dbReference type="GO" id="GO:0004867">
    <property type="term" value="F:serine-type endopeptidase inhibitor activity"/>
    <property type="evidence" value="ECO:0007669"/>
    <property type="project" value="InterPro"/>
</dbReference>
<accession>A0A670IG50</accession>
<protein>
    <recommendedName>
        <fullName evidence="6">BPTI/Kunitz inhibitor domain-containing protein</fullName>
    </recommendedName>
</protein>
<dbReference type="GO" id="GO:0005576">
    <property type="term" value="C:extracellular region"/>
    <property type="evidence" value="ECO:0007669"/>
    <property type="project" value="InterPro"/>
</dbReference>
<dbReference type="Gene3D" id="4.10.410.10">
    <property type="entry name" value="Pancreatic trypsin inhibitor Kunitz domain"/>
    <property type="match status" value="1"/>
</dbReference>
<dbReference type="AlphaFoldDB" id="A0A670IG50"/>
<dbReference type="PROSITE" id="PS50279">
    <property type="entry name" value="BPTI_KUNITZ_2"/>
    <property type="match status" value="1"/>
</dbReference>
<dbReference type="Ensembl" id="ENSPMRT00000011355.1">
    <property type="protein sequence ID" value="ENSPMRP00000010644.1"/>
    <property type="gene ID" value="ENSPMRG00000007076.1"/>
</dbReference>
<evidence type="ECO:0000313" key="4">
    <source>
        <dbReference type="Ensembl" id="ENSPMRP00000010644.1"/>
    </source>
</evidence>
<feature type="domain" description="WAP" evidence="3">
    <location>
        <begin position="75"/>
        <end position="123"/>
    </location>
</feature>
<dbReference type="PROSITE" id="PS51390">
    <property type="entry name" value="WAP"/>
    <property type="match status" value="1"/>
</dbReference>
<dbReference type="InterPro" id="IPR008197">
    <property type="entry name" value="WAP_dom"/>
</dbReference>
<proteinExistence type="predicted"/>
<dbReference type="PANTHER" id="PTHR46751:SF1">
    <property type="entry name" value="WAP FOUR-DISULFIDE CORE DOMAIN PROTEIN 6A"/>
    <property type="match status" value="1"/>
</dbReference>
<dbReference type="SMART" id="SM00131">
    <property type="entry name" value="KU"/>
    <property type="match status" value="1"/>
</dbReference>
<evidence type="ECO:0000259" key="2">
    <source>
        <dbReference type="PROSITE" id="PS50279"/>
    </source>
</evidence>
<feature type="domain" description="BPTI/Kunitz inhibitor" evidence="2">
    <location>
        <begin position="127"/>
        <end position="177"/>
    </location>
</feature>
<evidence type="ECO:0000256" key="1">
    <source>
        <dbReference type="ARBA" id="ARBA00023157"/>
    </source>
</evidence>
<keyword evidence="1" id="KW-1015">Disulfide bond</keyword>
<dbReference type="SUPFAM" id="SSF57362">
    <property type="entry name" value="BPTI-like"/>
    <property type="match status" value="1"/>
</dbReference>
<dbReference type="Pfam" id="PF00014">
    <property type="entry name" value="Kunitz_BPTI"/>
    <property type="match status" value="1"/>
</dbReference>
<reference evidence="4" key="3">
    <citation type="submission" date="2025-09" db="UniProtKB">
        <authorList>
            <consortium name="Ensembl"/>
        </authorList>
    </citation>
    <scope>IDENTIFICATION</scope>
</reference>
<dbReference type="CDD" id="cd00109">
    <property type="entry name" value="Kunitz-type"/>
    <property type="match status" value="1"/>
</dbReference>